<gene>
    <name evidence="1" type="ORF">EmuJ_000169900</name>
</gene>
<keyword evidence="2" id="KW-1185">Reference proteome</keyword>
<reference evidence="1" key="2">
    <citation type="submission" date="2015-11" db="EMBL/GenBank/DDBJ databases">
        <authorList>
            <person name="Zhang Y."/>
            <person name="Guo Z."/>
        </authorList>
    </citation>
    <scope>NUCLEOTIDE SEQUENCE</scope>
</reference>
<accession>A0A087W038</accession>
<proteinExistence type="predicted"/>
<organism evidence="1 2">
    <name type="scientific">Echinococcus multilocularis</name>
    <name type="common">Fox tapeworm</name>
    <dbReference type="NCBI Taxonomy" id="6211"/>
    <lineage>
        <taxon>Eukaryota</taxon>
        <taxon>Metazoa</taxon>
        <taxon>Spiralia</taxon>
        <taxon>Lophotrochozoa</taxon>
        <taxon>Platyhelminthes</taxon>
        <taxon>Cestoda</taxon>
        <taxon>Eucestoda</taxon>
        <taxon>Cyclophyllidea</taxon>
        <taxon>Taeniidae</taxon>
        <taxon>Echinococcus</taxon>
    </lineage>
</organism>
<dbReference type="Proteomes" id="UP000017246">
    <property type="component" value="Unassembled WGS sequence"/>
</dbReference>
<sequence>MTIDKCSSTSSASLLISVLLHPIQSSSTIKPDFLLLTFCSDPGNPHSVYVSLFCKHQIIFATTFQVFINQASSRYPPHVVKYQIEGSATTDGSI</sequence>
<evidence type="ECO:0000313" key="2">
    <source>
        <dbReference type="Proteomes" id="UP000017246"/>
    </source>
</evidence>
<evidence type="ECO:0000313" key="1">
    <source>
        <dbReference type="EMBL" id="CDI97890.1"/>
    </source>
</evidence>
<reference evidence="1" key="1">
    <citation type="journal article" date="2013" name="Nature">
        <title>The genomes of four tapeworm species reveal adaptations to parasitism.</title>
        <authorList>
            <person name="Tsai I.J."/>
            <person name="Zarowiecki M."/>
            <person name="Holroyd N."/>
            <person name="Garciarrubio A."/>
            <person name="Sanchez-Flores A."/>
            <person name="Brooks K.L."/>
            <person name="Tracey A."/>
            <person name="Bobes R.J."/>
            <person name="Fragoso G."/>
            <person name="Sciutto E."/>
            <person name="Aslett M."/>
            <person name="Beasley H."/>
            <person name="Bennett H.M."/>
            <person name="Cai J."/>
            <person name="Camicia F."/>
            <person name="Clark R."/>
            <person name="Cucher M."/>
            <person name="De Silva N."/>
            <person name="Day T.A."/>
            <person name="Deplazes P."/>
            <person name="Estrada K."/>
            <person name="Fernandez C."/>
            <person name="Holland P.W."/>
            <person name="Hou J."/>
            <person name="Hu S."/>
            <person name="Huckvale T."/>
            <person name="Hung S.S."/>
            <person name="Kamenetzky L."/>
            <person name="Keane J.A."/>
            <person name="Kiss F."/>
            <person name="Koziol U."/>
            <person name="Lambert O."/>
            <person name="Liu K."/>
            <person name="Luo X."/>
            <person name="Luo Y."/>
            <person name="Macchiaroli N."/>
            <person name="Nichol S."/>
            <person name="Paps J."/>
            <person name="Parkinson J."/>
            <person name="Pouchkina-Stantcheva N."/>
            <person name="Riddiford N."/>
            <person name="Rosenzvit M."/>
            <person name="Salinas G."/>
            <person name="Wasmuth J.D."/>
            <person name="Zamanian M."/>
            <person name="Zheng Y."/>
            <person name="Cai X."/>
            <person name="Soberon X."/>
            <person name="Olson P.D."/>
            <person name="Laclette J.P."/>
            <person name="Brehm K."/>
            <person name="Berriman M."/>
            <person name="Garciarrubio A."/>
            <person name="Bobes R.J."/>
            <person name="Fragoso G."/>
            <person name="Sanchez-Flores A."/>
            <person name="Estrada K."/>
            <person name="Cevallos M.A."/>
            <person name="Morett E."/>
            <person name="Gonzalez V."/>
            <person name="Portillo T."/>
            <person name="Ochoa-Leyva A."/>
            <person name="Jose M.V."/>
            <person name="Sciutto E."/>
            <person name="Landa A."/>
            <person name="Jimenez L."/>
            <person name="Valdes V."/>
            <person name="Carrero J.C."/>
            <person name="Larralde C."/>
            <person name="Morales-Montor J."/>
            <person name="Limon-Lason J."/>
            <person name="Soberon X."/>
            <person name="Laclette J.P."/>
        </authorList>
    </citation>
    <scope>NUCLEOTIDE SEQUENCE [LARGE SCALE GENOMIC DNA]</scope>
</reference>
<dbReference type="EMBL" id="LN902846">
    <property type="protein sequence ID" value="CDI97890.1"/>
    <property type="molecule type" value="Genomic_DNA"/>
</dbReference>
<dbReference type="AlphaFoldDB" id="A0A087W038"/>
<protein>
    <submittedName>
        <fullName evidence="1">Expressed protein</fullName>
    </submittedName>
</protein>
<name>A0A087W038_ECHMU</name>